<dbReference type="Proteomes" id="UP000535020">
    <property type="component" value="Unassembled WGS sequence"/>
</dbReference>
<organism evidence="1 2">
    <name type="scientific">Flavobacterium agri</name>
    <dbReference type="NCBI Taxonomy" id="2743471"/>
    <lineage>
        <taxon>Bacteria</taxon>
        <taxon>Pseudomonadati</taxon>
        <taxon>Bacteroidota</taxon>
        <taxon>Flavobacteriia</taxon>
        <taxon>Flavobacteriales</taxon>
        <taxon>Flavobacteriaceae</taxon>
        <taxon>Flavobacterium</taxon>
    </lineage>
</organism>
<reference evidence="1 2" key="1">
    <citation type="submission" date="2020-07" db="EMBL/GenBank/DDBJ databases">
        <authorList>
            <person name="Sun Q."/>
        </authorList>
    </citation>
    <scope>NUCLEOTIDE SEQUENCE [LARGE SCALE GENOMIC DNA]</scope>
    <source>
        <strain evidence="1 2">MAH-1</strain>
    </source>
</reference>
<sequence>MGLFGSNIKKIIREIRKMSEYYSNDLSKEINESFEDLKSQYDENSNVVPEFMEFVNQLKPKLDSADANKLEAFTRRISKVDRNAQKGVDALYELSRNQRKMTTENLREIEELELELK</sequence>
<name>A0A7Y8Y401_9FLAO</name>
<keyword evidence="2" id="KW-1185">Reference proteome</keyword>
<gene>
    <name evidence="1" type="ORF">HZF10_14685</name>
</gene>
<protein>
    <submittedName>
        <fullName evidence="1">Uncharacterized protein</fullName>
    </submittedName>
</protein>
<dbReference type="RefSeq" id="WP_176006983.1">
    <property type="nucleotide sequence ID" value="NZ_JABWMI010000018.1"/>
</dbReference>
<accession>A0A7Y8Y401</accession>
<evidence type="ECO:0000313" key="2">
    <source>
        <dbReference type="Proteomes" id="UP000535020"/>
    </source>
</evidence>
<comment type="caution">
    <text evidence="1">The sequence shown here is derived from an EMBL/GenBank/DDBJ whole genome shotgun (WGS) entry which is preliminary data.</text>
</comment>
<dbReference type="EMBL" id="JACBJI010000007">
    <property type="protein sequence ID" value="NYA72173.1"/>
    <property type="molecule type" value="Genomic_DNA"/>
</dbReference>
<proteinExistence type="predicted"/>
<dbReference type="AlphaFoldDB" id="A0A7Y8Y401"/>
<evidence type="ECO:0000313" key="1">
    <source>
        <dbReference type="EMBL" id="NYA72173.1"/>
    </source>
</evidence>